<dbReference type="EMBL" id="JAVLUS010000024">
    <property type="protein sequence ID" value="MDS1116361.1"/>
    <property type="molecule type" value="Genomic_DNA"/>
</dbReference>
<gene>
    <name evidence="2" type="ORF">RD149_21695</name>
</gene>
<sequence>MKRLIAGALIAGAATFGLVAGAGDSDAKIKEGHYKHQLLMYGVVPTPESNARVTGNLYQQDYYGIGPANVYQYSIRPTKDGGVVSYSSHPAVEWYYRTEYHRTKNGYVGTTYNFGVPIGNMLLKEQRKGR</sequence>
<evidence type="ECO:0000313" key="3">
    <source>
        <dbReference type="Proteomes" id="UP001265083"/>
    </source>
</evidence>
<accession>A0ABU2GY52</accession>
<comment type="caution">
    <text evidence="2">The sequence shown here is derived from an EMBL/GenBank/DDBJ whole genome shotgun (WGS) entry which is preliminary data.</text>
</comment>
<evidence type="ECO:0000256" key="1">
    <source>
        <dbReference type="SAM" id="SignalP"/>
    </source>
</evidence>
<organism evidence="2 3">
    <name type="scientific">Gordonia westfalica</name>
    <dbReference type="NCBI Taxonomy" id="158898"/>
    <lineage>
        <taxon>Bacteria</taxon>
        <taxon>Bacillati</taxon>
        <taxon>Actinomycetota</taxon>
        <taxon>Actinomycetes</taxon>
        <taxon>Mycobacteriales</taxon>
        <taxon>Gordoniaceae</taxon>
        <taxon>Gordonia</taxon>
    </lineage>
</organism>
<dbReference type="Proteomes" id="UP001265083">
    <property type="component" value="Unassembled WGS sequence"/>
</dbReference>
<protein>
    <submittedName>
        <fullName evidence="2">Uncharacterized protein</fullName>
    </submittedName>
</protein>
<proteinExistence type="predicted"/>
<feature type="chain" id="PRO_5046235670" evidence="1">
    <location>
        <begin position="23"/>
        <end position="130"/>
    </location>
</feature>
<reference evidence="2 3" key="1">
    <citation type="submission" date="2023-08" db="EMBL/GenBank/DDBJ databases">
        <title>Bioegradation of LLDPE and BLDPE plastic by marine bacteria from coast plastic debris.</title>
        <authorList>
            <person name="Rong Z."/>
        </authorList>
    </citation>
    <scope>NUCLEOTIDE SEQUENCE [LARGE SCALE GENOMIC DNA]</scope>
    <source>
        <strain evidence="2 3">Z-2</strain>
    </source>
</reference>
<feature type="signal peptide" evidence="1">
    <location>
        <begin position="1"/>
        <end position="22"/>
    </location>
</feature>
<name>A0ABU2GY52_9ACTN</name>
<dbReference type="RefSeq" id="WP_310952159.1">
    <property type="nucleotide sequence ID" value="NZ_JAVLUS010000024.1"/>
</dbReference>
<keyword evidence="1" id="KW-0732">Signal</keyword>
<keyword evidence="3" id="KW-1185">Reference proteome</keyword>
<evidence type="ECO:0000313" key="2">
    <source>
        <dbReference type="EMBL" id="MDS1116361.1"/>
    </source>
</evidence>